<keyword evidence="6" id="KW-0675">Receptor</keyword>
<feature type="transmembrane region" description="Helical" evidence="5">
    <location>
        <begin position="146"/>
        <end position="169"/>
    </location>
</feature>
<evidence type="ECO:0000256" key="1">
    <source>
        <dbReference type="ARBA" id="ARBA00004141"/>
    </source>
</evidence>
<proteinExistence type="inferred from homology"/>
<reference evidence="6 7" key="1">
    <citation type="journal article" date="2005" name="Science">
        <title>Genome sequence of Theileria parva, a bovine pathogen that transforms lymphocytes.</title>
        <authorList>
            <person name="Gardner M.J."/>
            <person name="Bishop R."/>
            <person name="Shah T."/>
            <person name="de Villiers E.P."/>
            <person name="Carlton J.M."/>
            <person name="Hall N."/>
            <person name="Ren Q."/>
            <person name="Paulsen I.T."/>
            <person name="Pain A."/>
            <person name="Berriman M."/>
            <person name="Wilson R.J.M."/>
            <person name="Sato S."/>
            <person name="Ralph S.A."/>
            <person name="Mann D.J."/>
            <person name="Xiong Z."/>
            <person name="Shallom S.J."/>
            <person name="Weidman J."/>
            <person name="Jiang L."/>
            <person name="Lynn J."/>
            <person name="Weaver B."/>
            <person name="Shoaibi A."/>
            <person name="Domingo A.R."/>
            <person name="Wasawo D."/>
            <person name="Crabtree J."/>
            <person name="Wortman J.R."/>
            <person name="Haas B."/>
            <person name="Angiuoli S.V."/>
            <person name="Creasy T.H."/>
            <person name="Lu C."/>
            <person name="Suh B."/>
            <person name="Silva J.C."/>
            <person name="Utterback T.R."/>
            <person name="Feldblyum T.V."/>
            <person name="Pertea M."/>
            <person name="Allen J."/>
            <person name="Nierman W.C."/>
            <person name="Taracha E.L.N."/>
            <person name="Salzberg S.L."/>
            <person name="White O.R."/>
            <person name="Fitzhugh H.A."/>
            <person name="Morzaria S."/>
            <person name="Venter J.C."/>
            <person name="Fraser C.M."/>
            <person name="Nene V."/>
        </authorList>
    </citation>
    <scope>NUCLEOTIDE SEQUENCE [LARGE SCALE GENOMIC DNA]</scope>
    <source>
        <strain evidence="6 7">Muguga</strain>
    </source>
</reference>
<keyword evidence="2 5" id="KW-0812">Transmembrane</keyword>
<feature type="transmembrane region" description="Helical" evidence="5">
    <location>
        <begin position="119"/>
        <end position="139"/>
    </location>
</feature>
<dbReference type="GO" id="GO:0016020">
    <property type="term" value="C:membrane"/>
    <property type="evidence" value="ECO:0007669"/>
    <property type="project" value="UniProtKB-SubCell"/>
</dbReference>
<comment type="caution">
    <text evidence="6">The sequence shown here is derived from an EMBL/GenBank/DDBJ whole genome shotgun (WGS) entry which is preliminary data.</text>
</comment>
<dbReference type="STRING" id="5875.Q4N8D7"/>
<comment type="similarity">
    <text evidence="5">Belongs to the BI1 family.</text>
</comment>
<dbReference type="FunCoup" id="Q4N8D7">
    <property type="interactions" value="9"/>
</dbReference>
<feature type="transmembrane region" description="Helical" evidence="5">
    <location>
        <begin position="203"/>
        <end position="224"/>
    </location>
</feature>
<evidence type="ECO:0000256" key="2">
    <source>
        <dbReference type="ARBA" id="ARBA00022692"/>
    </source>
</evidence>
<name>Q4N8D7_THEPA</name>
<dbReference type="InterPro" id="IPR006214">
    <property type="entry name" value="Bax_inhibitor_1-related"/>
</dbReference>
<dbReference type="AlphaFoldDB" id="Q4N8D7"/>
<dbReference type="VEuPathDB" id="PiroplasmaDB:TpMuguga_01g00534"/>
<dbReference type="eggNOG" id="KOG2322">
    <property type="taxonomic scope" value="Eukaryota"/>
</dbReference>
<dbReference type="Proteomes" id="UP000001949">
    <property type="component" value="Unassembled WGS sequence"/>
</dbReference>
<keyword evidence="4 5" id="KW-0472">Membrane</keyword>
<protein>
    <submittedName>
        <fullName evidence="6">N-methyl-aspartate receptor, putative</fullName>
    </submittedName>
</protein>
<keyword evidence="3 5" id="KW-1133">Transmembrane helix</keyword>
<feature type="transmembrane region" description="Helical" evidence="5">
    <location>
        <begin position="266"/>
        <end position="288"/>
    </location>
</feature>
<evidence type="ECO:0000313" key="7">
    <source>
        <dbReference type="Proteomes" id="UP000001949"/>
    </source>
</evidence>
<feature type="transmembrane region" description="Helical" evidence="5">
    <location>
        <begin position="86"/>
        <end position="107"/>
    </location>
</feature>
<organism evidence="6 7">
    <name type="scientific">Theileria parva</name>
    <name type="common">East coast fever infection agent</name>
    <dbReference type="NCBI Taxonomy" id="5875"/>
    <lineage>
        <taxon>Eukaryota</taxon>
        <taxon>Sar</taxon>
        <taxon>Alveolata</taxon>
        <taxon>Apicomplexa</taxon>
        <taxon>Aconoidasida</taxon>
        <taxon>Piroplasmida</taxon>
        <taxon>Theileriidae</taxon>
        <taxon>Theileria</taxon>
    </lineage>
</organism>
<evidence type="ECO:0000256" key="4">
    <source>
        <dbReference type="ARBA" id="ARBA00023136"/>
    </source>
</evidence>
<evidence type="ECO:0000313" key="6">
    <source>
        <dbReference type="EMBL" id="EAN33771.1"/>
    </source>
</evidence>
<dbReference type="EMBL" id="AAGK01000001">
    <property type="protein sequence ID" value="EAN33771.1"/>
    <property type="molecule type" value="Genomic_DNA"/>
</dbReference>
<evidence type="ECO:0000256" key="3">
    <source>
        <dbReference type="ARBA" id="ARBA00022989"/>
    </source>
</evidence>
<keyword evidence="7" id="KW-1185">Reference proteome</keyword>
<comment type="subcellular location">
    <subcellularLocation>
        <location evidence="1">Membrane</location>
        <topology evidence="1">Multi-pass membrane protein</topology>
    </subcellularLocation>
</comment>
<gene>
    <name evidence="6" type="ordered locus">TP01_0534</name>
</gene>
<dbReference type="InParanoid" id="Q4N8D7"/>
<sequence>MAKTETANDVSDLFSKSSKNDVDLKMGSKEIHLPESINETDLHQITERVDPEKNCIDCIDCLGHDPEYDLFKDTPIYIRHQFIRKVFLIVVLQLLFTLAVTALVYFVPVIRDFLTRHPYISVGSATVYCVMTIVFIIFPKLLENRTVCICFLSAETTLLTLVVATVTCFYELKEISIALGVTVLVFSVLTVASFQIKYDLTRWFGFTIILSLIILSFGILVIVLPFKPLYLAFTILSTIVTCIYILVDVQLICGGKKKYQFSVDDYMLAASTLYCDFISLFIDMLRFFRF</sequence>
<evidence type="ECO:0000256" key="5">
    <source>
        <dbReference type="RuleBase" id="RU004379"/>
    </source>
</evidence>
<feature type="transmembrane region" description="Helical" evidence="5">
    <location>
        <begin position="175"/>
        <end position="196"/>
    </location>
</feature>
<dbReference type="KEGG" id="tpv:TP01_0534"/>
<dbReference type="PANTHER" id="PTHR23291">
    <property type="entry name" value="BAX INHIBITOR-RELATED"/>
    <property type="match status" value="1"/>
</dbReference>
<accession>Q4N8D7</accession>
<dbReference type="GeneID" id="3502582"/>
<dbReference type="OMA" id="IWTYIVS"/>
<dbReference type="PANTHER" id="PTHR23291:SF47">
    <property type="entry name" value="TRANSMEMBRANE BAX INHIBITOR MOTIF CONTAINING 7"/>
    <property type="match status" value="1"/>
</dbReference>
<feature type="transmembrane region" description="Helical" evidence="5">
    <location>
        <begin position="230"/>
        <end position="254"/>
    </location>
</feature>
<dbReference type="Pfam" id="PF01027">
    <property type="entry name" value="Bax1-I"/>
    <property type="match status" value="1"/>
</dbReference>